<evidence type="ECO:0000313" key="2">
    <source>
        <dbReference type="Proteomes" id="UP000295411"/>
    </source>
</evidence>
<dbReference type="AlphaFoldDB" id="A0A4R5U3G6"/>
<evidence type="ECO:0000313" key="1">
    <source>
        <dbReference type="EMBL" id="TDK28225.1"/>
    </source>
</evidence>
<dbReference type="EMBL" id="SMTK01000001">
    <property type="protein sequence ID" value="TDK28225.1"/>
    <property type="molecule type" value="Genomic_DNA"/>
</dbReference>
<protein>
    <submittedName>
        <fullName evidence="1">Uncharacterized protein</fullName>
    </submittedName>
</protein>
<dbReference type="RefSeq" id="WP_133402633.1">
    <property type="nucleotide sequence ID" value="NZ_SMTK01000001.1"/>
</dbReference>
<comment type="caution">
    <text evidence="1">The sequence shown here is derived from an EMBL/GenBank/DDBJ whole genome shotgun (WGS) entry which is preliminary data.</text>
</comment>
<name>A0A4R5U3G6_9MICC</name>
<sequence length="76" mass="7591">MSSGPVLRGHTIAITDDCAEILTLPTQATDAEPAPVALCVGAAFQLGEPDGDALQRVKSVPAPTATRGGLPAVGQP</sequence>
<dbReference type="Proteomes" id="UP000295411">
    <property type="component" value="Unassembled WGS sequence"/>
</dbReference>
<gene>
    <name evidence="1" type="ORF">E2F48_03860</name>
</gene>
<reference evidence="1 2" key="1">
    <citation type="submission" date="2019-03" db="EMBL/GenBank/DDBJ databases">
        <title>Arthrobacter sp. nov., an bacterium isolated from biocrust in Mu Us Desert.</title>
        <authorList>
            <person name="Lixiong L."/>
        </authorList>
    </citation>
    <scope>NUCLEOTIDE SEQUENCE [LARGE SCALE GENOMIC DNA]</scope>
    <source>
        <strain evidence="1 2">SLN-3</strain>
    </source>
</reference>
<proteinExistence type="predicted"/>
<organism evidence="1 2">
    <name type="scientific">Arthrobacter crusticola</name>
    <dbReference type="NCBI Taxonomy" id="2547960"/>
    <lineage>
        <taxon>Bacteria</taxon>
        <taxon>Bacillati</taxon>
        <taxon>Actinomycetota</taxon>
        <taxon>Actinomycetes</taxon>
        <taxon>Micrococcales</taxon>
        <taxon>Micrococcaceae</taxon>
        <taxon>Arthrobacter</taxon>
    </lineage>
</organism>
<accession>A0A4R5U3G6</accession>
<keyword evidence="2" id="KW-1185">Reference proteome</keyword>